<dbReference type="Proteomes" id="UP000178046">
    <property type="component" value="Unassembled WGS sequence"/>
</dbReference>
<dbReference type="AlphaFoldDB" id="A0A1F5X0Z8"/>
<dbReference type="Pfam" id="PF00198">
    <property type="entry name" value="2-oxoacid_dh"/>
    <property type="match status" value="1"/>
</dbReference>
<evidence type="ECO:0000256" key="1">
    <source>
        <dbReference type="ARBA" id="ARBA00001938"/>
    </source>
</evidence>
<comment type="cofactor">
    <cofactor evidence="1">
        <name>(R)-lipoate</name>
        <dbReference type="ChEBI" id="CHEBI:83088"/>
    </cofactor>
</comment>
<dbReference type="GO" id="GO:0016407">
    <property type="term" value="F:acetyltransferase activity"/>
    <property type="evidence" value="ECO:0007669"/>
    <property type="project" value="TreeGrafter"/>
</dbReference>
<keyword evidence="3" id="KW-0012">Acyltransferase</keyword>
<dbReference type="SUPFAM" id="SSF52777">
    <property type="entry name" value="CoA-dependent acyltransferases"/>
    <property type="match status" value="1"/>
</dbReference>
<sequence>MLTDKKCALKELKVSQLRKAVARNLTEGKKIPWSSCKLSVDATTINFYIKHRGLKIDAIFLSAMAELIYCKMPQMNVRWADGEKDPATQKETGPKIFLFNELNFGLAMESKNGLTVVTIRDVEHKNVWRLNAKIKELASIATEGKLRPQHFEPKPNIVFNNIGIYPNITDGDPLLVPGNTFMISAFRIMDTHVIYKGYTFIRPMMNVKITFDHRPLDGKDPAMFLNLLKEYIENFK</sequence>
<dbReference type="GO" id="GO:0005737">
    <property type="term" value="C:cytoplasm"/>
    <property type="evidence" value="ECO:0007669"/>
    <property type="project" value="TreeGrafter"/>
</dbReference>
<proteinExistence type="predicted"/>
<organism evidence="5 6">
    <name type="scientific">Candidatus Giovannonibacteria bacterium RIFCSPLOWO2_01_FULL_44_16</name>
    <dbReference type="NCBI Taxonomy" id="1798348"/>
    <lineage>
        <taxon>Bacteria</taxon>
        <taxon>Candidatus Giovannoniibacteriota</taxon>
    </lineage>
</organism>
<evidence type="ECO:0000313" key="5">
    <source>
        <dbReference type="EMBL" id="OGF81575.1"/>
    </source>
</evidence>
<dbReference type="GO" id="GO:0031405">
    <property type="term" value="F:lipoic acid binding"/>
    <property type="evidence" value="ECO:0007669"/>
    <property type="project" value="TreeGrafter"/>
</dbReference>
<reference evidence="5 6" key="1">
    <citation type="journal article" date="2016" name="Nat. Commun.">
        <title>Thousands of microbial genomes shed light on interconnected biogeochemical processes in an aquifer system.</title>
        <authorList>
            <person name="Anantharaman K."/>
            <person name="Brown C.T."/>
            <person name="Hug L.A."/>
            <person name="Sharon I."/>
            <person name="Castelle C.J."/>
            <person name="Probst A.J."/>
            <person name="Thomas B.C."/>
            <person name="Singh A."/>
            <person name="Wilkins M.J."/>
            <person name="Karaoz U."/>
            <person name="Brodie E.L."/>
            <person name="Williams K.H."/>
            <person name="Hubbard S.S."/>
            <person name="Banfield J.F."/>
        </authorList>
    </citation>
    <scope>NUCLEOTIDE SEQUENCE [LARGE SCALE GENOMIC DNA]</scope>
</reference>
<protein>
    <recommendedName>
        <fullName evidence="4">2-oxoacid dehydrogenase acyltransferase catalytic domain-containing protein</fullName>
    </recommendedName>
</protein>
<evidence type="ECO:0000259" key="4">
    <source>
        <dbReference type="Pfam" id="PF00198"/>
    </source>
</evidence>
<comment type="caution">
    <text evidence="5">The sequence shown here is derived from an EMBL/GenBank/DDBJ whole genome shotgun (WGS) entry which is preliminary data.</text>
</comment>
<dbReference type="Gene3D" id="3.30.559.10">
    <property type="entry name" value="Chloramphenicol acetyltransferase-like domain"/>
    <property type="match status" value="1"/>
</dbReference>
<feature type="domain" description="2-oxoacid dehydrogenase acyltransferase catalytic" evidence="4">
    <location>
        <begin position="10"/>
        <end position="235"/>
    </location>
</feature>
<accession>A0A1F5X0Z8</accession>
<dbReference type="InterPro" id="IPR050743">
    <property type="entry name" value="2-oxoacid_DH_E2_comp"/>
</dbReference>
<keyword evidence="2" id="KW-0808">Transferase</keyword>
<evidence type="ECO:0000256" key="2">
    <source>
        <dbReference type="ARBA" id="ARBA00022679"/>
    </source>
</evidence>
<evidence type="ECO:0000256" key="3">
    <source>
        <dbReference type="ARBA" id="ARBA00023315"/>
    </source>
</evidence>
<dbReference type="EMBL" id="MFIA01000038">
    <property type="protein sequence ID" value="OGF81575.1"/>
    <property type="molecule type" value="Genomic_DNA"/>
</dbReference>
<evidence type="ECO:0000313" key="6">
    <source>
        <dbReference type="Proteomes" id="UP000178046"/>
    </source>
</evidence>
<dbReference type="InterPro" id="IPR001078">
    <property type="entry name" value="2-oxoacid_DH_actylTfrase"/>
</dbReference>
<dbReference type="PANTHER" id="PTHR43178:SF5">
    <property type="entry name" value="LIPOAMIDE ACYLTRANSFERASE COMPONENT OF BRANCHED-CHAIN ALPHA-KETO ACID DEHYDROGENASE COMPLEX, MITOCHONDRIAL"/>
    <property type="match status" value="1"/>
</dbReference>
<name>A0A1F5X0Z8_9BACT</name>
<dbReference type="InterPro" id="IPR023213">
    <property type="entry name" value="CAT-like_dom_sf"/>
</dbReference>
<gene>
    <name evidence="5" type="ORF">A2924_02400</name>
</gene>
<dbReference type="PANTHER" id="PTHR43178">
    <property type="entry name" value="DIHYDROLIPOAMIDE ACETYLTRANSFERASE COMPONENT OF PYRUVATE DEHYDROGENASE COMPLEX"/>
    <property type="match status" value="1"/>
</dbReference>